<proteinExistence type="predicted"/>
<name>A0A9P0YR65_CUSEU</name>
<keyword evidence="2" id="KW-1185">Reference proteome</keyword>
<evidence type="ECO:0000313" key="1">
    <source>
        <dbReference type="EMBL" id="CAH9072626.1"/>
    </source>
</evidence>
<gene>
    <name evidence="1" type="ORF">CEURO_LOCUS4428</name>
</gene>
<dbReference type="Proteomes" id="UP001152484">
    <property type="component" value="Unassembled WGS sequence"/>
</dbReference>
<sequence>MGFSSASGLCVYLVHCWKLAGFSFGQPSALVSSYGEGLGGRGLYDGEQSVQGSSRRLKVDFPAMCSEIWRLRYRGGLPCSWGVCGHEFLALVVCVALVASLGRR</sequence>
<dbReference type="AlphaFoldDB" id="A0A9P0YR65"/>
<comment type="caution">
    <text evidence="1">The sequence shown here is derived from an EMBL/GenBank/DDBJ whole genome shotgun (WGS) entry which is preliminary data.</text>
</comment>
<reference evidence="1" key="1">
    <citation type="submission" date="2022-07" db="EMBL/GenBank/DDBJ databases">
        <authorList>
            <person name="Macas J."/>
            <person name="Novak P."/>
            <person name="Neumann P."/>
        </authorList>
    </citation>
    <scope>NUCLEOTIDE SEQUENCE</scope>
</reference>
<evidence type="ECO:0000313" key="2">
    <source>
        <dbReference type="Proteomes" id="UP001152484"/>
    </source>
</evidence>
<protein>
    <submittedName>
        <fullName evidence="1">Uncharacterized protein</fullName>
    </submittedName>
</protein>
<dbReference type="EMBL" id="CAMAPE010000008">
    <property type="protein sequence ID" value="CAH9072626.1"/>
    <property type="molecule type" value="Genomic_DNA"/>
</dbReference>
<accession>A0A9P0YR65</accession>
<organism evidence="1 2">
    <name type="scientific">Cuscuta europaea</name>
    <name type="common">European dodder</name>
    <dbReference type="NCBI Taxonomy" id="41803"/>
    <lineage>
        <taxon>Eukaryota</taxon>
        <taxon>Viridiplantae</taxon>
        <taxon>Streptophyta</taxon>
        <taxon>Embryophyta</taxon>
        <taxon>Tracheophyta</taxon>
        <taxon>Spermatophyta</taxon>
        <taxon>Magnoliopsida</taxon>
        <taxon>eudicotyledons</taxon>
        <taxon>Gunneridae</taxon>
        <taxon>Pentapetalae</taxon>
        <taxon>asterids</taxon>
        <taxon>lamiids</taxon>
        <taxon>Solanales</taxon>
        <taxon>Convolvulaceae</taxon>
        <taxon>Cuscuteae</taxon>
        <taxon>Cuscuta</taxon>
        <taxon>Cuscuta subgen. Cuscuta</taxon>
    </lineage>
</organism>